<organism evidence="4 5">
    <name type="scientific">Dickeya fangzhongdai</name>
    <dbReference type="NCBI Taxonomy" id="1778540"/>
    <lineage>
        <taxon>Bacteria</taxon>
        <taxon>Pseudomonadati</taxon>
        <taxon>Pseudomonadota</taxon>
        <taxon>Gammaproteobacteria</taxon>
        <taxon>Enterobacterales</taxon>
        <taxon>Pectobacteriaceae</taxon>
        <taxon>Dickeya</taxon>
    </lineage>
</organism>
<dbReference type="EMBL" id="CP025003">
    <property type="protein sequence ID" value="ATZ92594.1"/>
    <property type="molecule type" value="Genomic_DNA"/>
</dbReference>
<name>A0A2K8QGJ6_9GAMM</name>
<feature type="domain" description="4'-phosphopantetheinyl transferase" evidence="3">
    <location>
        <begin position="118"/>
        <end position="211"/>
    </location>
</feature>
<accession>A0A2K8QGJ6</accession>
<dbReference type="PANTHER" id="PTHR12215:SF15">
    <property type="entry name" value="4'-PHOSPHOPANTETHEINYL TRANSFERASE SUPERFAMILY-RELATED"/>
    <property type="match status" value="1"/>
</dbReference>
<protein>
    <submittedName>
        <fullName evidence="4">4'-phosphopantetheinyl transferase</fullName>
    </submittedName>
</protein>
<dbReference type="Gene3D" id="3.90.470.20">
    <property type="entry name" value="4'-phosphopantetheinyl transferase domain"/>
    <property type="match status" value="1"/>
</dbReference>
<dbReference type="InterPro" id="IPR008278">
    <property type="entry name" value="4-PPantetheinyl_Trfase_dom"/>
</dbReference>
<dbReference type="InterPro" id="IPR050559">
    <property type="entry name" value="P-Pant_transferase_sf"/>
</dbReference>
<sequence>MQKAVSSISSCRWDDLTARAWPYPHCIVVPRAQLASPVVVAQARQACGVPPDTALASRQLAEGMLRNLLAPLCQQEAAALRFERTPHGKPFLPQHPTIQFNLSHTHSAFAFAFARHSPVGVDVESCQGHASRKRSIARRFFHPDEIRWLDSLDDAQFLPAFTCLWSRKEAYIKALGLGLHKSLASFSCLADSQGALRVADDGQISDCWLDEAWIAGAPSVALSYCLFPAKSIVPDAWRLLILQGEAPGNSASLQQP</sequence>
<dbReference type="AlphaFoldDB" id="A0A2K8QGJ6"/>
<evidence type="ECO:0000259" key="3">
    <source>
        <dbReference type="Pfam" id="PF01648"/>
    </source>
</evidence>
<dbReference type="KEGG" id="dfn:CVE23_00520"/>
<evidence type="ECO:0000256" key="1">
    <source>
        <dbReference type="ARBA" id="ARBA00010990"/>
    </source>
</evidence>
<dbReference type="GO" id="GO:0000287">
    <property type="term" value="F:magnesium ion binding"/>
    <property type="evidence" value="ECO:0007669"/>
    <property type="project" value="InterPro"/>
</dbReference>
<dbReference type="Proteomes" id="UP000231901">
    <property type="component" value="Chromosome"/>
</dbReference>
<reference evidence="5" key="1">
    <citation type="journal article" date="2018" name="Genome Announc.">
        <title>Complete genome sequence of a Dickeya fangzhongdai type strain causing bleeding canker of pear tree trunks.</title>
        <authorList>
            <person name="Zhao Y."/>
            <person name="Tian Y."/>
            <person name="Li X."/>
            <person name="Hu B."/>
        </authorList>
    </citation>
    <scope>NUCLEOTIDE SEQUENCE [LARGE SCALE GENOMIC DNA]</scope>
    <source>
        <strain evidence="5">DSM 101947</strain>
    </source>
</reference>
<dbReference type="GO" id="GO:0008897">
    <property type="term" value="F:holo-[acyl-carrier-protein] synthase activity"/>
    <property type="evidence" value="ECO:0007669"/>
    <property type="project" value="InterPro"/>
</dbReference>
<keyword evidence="5" id="KW-1185">Reference proteome</keyword>
<evidence type="ECO:0000256" key="2">
    <source>
        <dbReference type="ARBA" id="ARBA00022679"/>
    </source>
</evidence>
<comment type="similarity">
    <text evidence="1">Belongs to the P-Pant transferase superfamily. Gsp/Sfp/HetI/AcpT family.</text>
</comment>
<dbReference type="GO" id="GO:0019878">
    <property type="term" value="P:lysine biosynthetic process via aminoadipic acid"/>
    <property type="evidence" value="ECO:0007669"/>
    <property type="project" value="TreeGrafter"/>
</dbReference>
<evidence type="ECO:0000313" key="5">
    <source>
        <dbReference type="Proteomes" id="UP000231901"/>
    </source>
</evidence>
<dbReference type="InterPro" id="IPR037143">
    <property type="entry name" value="4-PPantetheinyl_Trfase_dom_sf"/>
</dbReference>
<proteinExistence type="inferred from homology"/>
<dbReference type="PANTHER" id="PTHR12215">
    <property type="entry name" value="PHOSPHOPANTETHEINE TRANSFERASE"/>
    <property type="match status" value="1"/>
</dbReference>
<evidence type="ECO:0000313" key="4">
    <source>
        <dbReference type="EMBL" id="ATZ92594.1"/>
    </source>
</evidence>
<keyword evidence="2 4" id="KW-0808">Transferase</keyword>
<dbReference type="Pfam" id="PF01648">
    <property type="entry name" value="ACPS"/>
    <property type="match status" value="1"/>
</dbReference>
<gene>
    <name evidence="4" type="ORF">CVE23_00520</name>
</gene>
<dbReference type="SUPFAM" id="SSF56214">
    <property type="entry name" value="4'-phosphopantetheinyl transferase"/>
    <property type="match status" value="2"/>
</dbReference>
<dbReference type="GO" id="GO:0005829">
    <property type="term" value="C:cytosol"/>
    <property type="evidence" value="ECO:0007669"/>
    <property type="project" value="TreeGrafter"/>
</dbReference>